<name>A0ABQ7P3R9_9HYPO</name>
<comment type="caution">
    <text evidence="1">The sequence shown here is derived from an EMBL/GenBank/DDBJ whole genome shotgun (WGS) entry which is preliminary data.</text>
</comment>
<organism evidence="1 2">
    <name type="scientific">Claviceps arundinis</name>
    <dbReference type="NCBI Taxonomy" id="1623583"/>
    <lineage>
        <taxon>Eukaryota</taxon>
        <taxon>Fungi</taxon>
        <taxon>Dikarya</taxon>
        <taxon>Ascomycota</taxon>
        <taxon>Pezizomycotina</taxon>
        <taxon>Sordariomycetes</taxon>
        <taxon>Hypocreomycetidae</taxon>
        <taxon>Hypocreales</taxon>
        <taxon>Clavicipitaceae</taxon>
        <taxon>Claviceps</taxon>
    </lineage>
</organism>
<keyword evidence="2" id="KW-1185">Reference proteome</keyword>
<reference evidence="1 2" key="1">
    <citation type="journal article" date="2020" name="bioRxiv">
        <title>Whole genome comparisons of ergot fungi reveals the divergence and evolution of species within the genus Claviceps are the result of varying mechanisms driving genome evolution and host range expansion.</title>
        <authorList>
            <person name="Wyka S.A."/>
            <person name="Mondo S.J."/>
            <person name="Liu M."/>
            <person name="Dettman J."/>
            <person name="Nalam V."/>
            <person name="Broders K.D."/>
        </authorList>
    </citation>
    <scope>NUCLEOTIDE SEQUENCE [LARGE SCALE GENOMIC DNA]</scope>
    <source>
        <strain evidence="1 2">LM583</strain>
    </source>
</reference>
<evidence type="ECO:0000313" key="1">
    <source>
        <dbReference type="EMBL" id="KAG5953745.1"/>
    </source>
</evidence>
<sequence length="174" mass="19460">MSHSSIWSSWGKSAGSTPRSSLFSAVFAEAADRCTRLRDLLCAPYQQFSQADASNPQPAASPGRRPPIVRVPSIRQTPIDELGQNEPVLAVVFSTLCPHDIGDDVELRLRSVDLKANLQRALKLFDGSFAQHSKFRYVAYNMLVRSQTNKPVPSSLKKNQREDITVEKLREMFN</sequence>
<dbReference type="Proteomes" id="UP000742024">
    <property type="component" value="Unassembled WGS sequence"/>
</dbReference>
<evidence type="ECO:0000313" key="2">
    <source>
        <dbReference type="Proteomes" id="UP000742024"/>
    </source>
</evidence>
<gene>
    <name evidence="1" type="ORF">E4U57_005103</name>
</gene>
<dbReference type="EMBL" id="SRPR01000398">
    <property type="protein sequence ID" value="KAG5953745.1"/>
    <property type="molecule type" value="Genomic_DNA"/>
</dbReference>
<proteinExistence type="predicted"/>
<accession>A0ABQ7P3R9</accession>
<protein>
    <submittedName>
        <fullName evidence="1">Uncharacterized protein</fullName>
    </submittedName>
</protein>